<reference evidence="2 3" key="1">
    <citation type="submission" date="2021-05" db="EMBL/GenBank/DDBJ databases">
        <title>Kineosporia and Streptomyces sp. nov. two new marine actinobacteria isolated from Coral.</title>
        <authorList>
            <person name="Buangrab K."/>
            <person name="Sutthacheep M."/>
            <person name="Yeemin T."/>
            <person name="Harunari E."/>
            <person name="Igarashi Y."/>
            <person name="Kanchanasin P."/>
            <person name="Tanasupawat S."/>
            <person name="Phongsopitanun W."/>
        </authorList>
    </citation>
    <scope>NUCLEOTIDE SEQUENCE [LARGE SCALE GENOMIC DNA]</scope>
    <source>
        <strain evidence="2 3">J2-2</strain>
    </source>
</reference>
<gene>
    <name evidence="2" type="ORF">KIH74_35375</name>
</gene>
<sequence>MLYRPPLRIHSRPVDGEHMPRRRLWAFMIGVAGIAGTALLGAALAAAQLLLGEDSRPRSAEPVPRHSEAASAQAVSARRNAMAWAPYRQYADVGSSPRSSARSNRPEGASMLLPASTVIGRLDVATGYPMTAEGAVAQLAAIDVAAWRAGQVGPATAIVRTWTDSSMLTSSGRQMIDLMDRWPKTGARPLMDVDALSIVPRMALIKGSDGPHWHVVCIVVDLSGGHRPMAPLSSFTHCERMIWVQSRWMIEGKEPLRRLENVSIDSSRAYALGFQQLQSAPAPFAIH</sequence>
<evidence type="ECO:0000313" key="3">
    <source>
        <dbReference type="Proteomes" id="UP001197247"/>
    </source>
</evidence>
<dbReference type="RefSeq" id="WP_214160818.1">
    <property type="nucleotide sequence ID" value="NZ_JAHBAY010000027.1"/>
</dbReference>
<protein>
    <submittedName>
        <fullName evidence="2">Uncharacterized protein</fullName>
    </submittedName>
</protein>
<feature type="transmembrane region" description="Helical" evidence="1">
    <location>
        <begin position="24"/>
        <end position="51"/>
    </location>
</feature>
<dbReference type="Proteomes" id="UP001197247">
    <property type="component" value="Unassembled WGS sequence"/>
</dbReference>
<keyword evidence="1" id="KW-1133">Transmembrane helix</keyword>
<keyword evidence="1" id="KW-0812">Transmembrane</keyword>
<keyword evidence="3" id="KW-1185">Reference proteome</keyword>
<proteinExistence type="predicted"/>
<evidence type="ECO:0000256" key="1">
    <source>
        <dbReference type="SAM" id="Phobius"/>
    </source>
</evidence>
<evidence type="ECO:0000313" key="2">
    <source>
        <dbReference type="EMBL" id="MBT0774279.1"/>
    </source>
</evidence>
<dbReference type="EMBL" id="JAHBAY010000027">
    <property type="protein sequence ID" value="MBT0774279.1"/>
    <property type="molecule type" value="Genomic_DNA"/>
</dbReference>
<keyword evidence="1" id="KW-0472">Membrane</keyword>
<name>A0ABS5TU54_9ACTN</name>
<accession>A0ABS5TU54</accession>
<organism evidence="2 3">
    <name type="scientific">Kineosporia corallincola</name>
    <dbReference type="NCBI Taxonomy" id="2835133"/>
    <lineage>
        <taxon>Bacteria</taxon>
        <taxon>Bacillati</taxon>
        <taxon>Actinomycetota</taxon>
        <taxon>Actinomycetes</taxon>
        <taxon>Kineosporiales</taxon>
        <taxon>Kineosporiaceae</taxon>
        <taxon>Kineosporia</taxon>
    </lineage>
</organism>
<comment type="caution">
    <text evidence="2">The sequence shown here is derived from an EMBL/GenBank/DDBJ whole genome shotgun (WGS) entry which is preliminary data.</text>
</comment>